<evidence type="ECO:0000313" key="2">
    <source>
        <dbReference type="EMBL" id="QDU70150.1"/>
    </source>
</evidence>
<dbReference type="RefSeq" id="WP_145071112.1">
    <property type="nucleotide sequence ID" value="NZ_CP036288.1"/>
</dbReference>
<feature type="domain" description="DUF7948" evidence="1">
    <location>
        <begin position="161"/>
        <end position="259"/>
    </location>
</feature>
<dbReference type="AlphaFoldDB" id="A0A518BT54"/>
<dbReference type="InterPro" id="IPR057708">
    <property type="entry name" value="DUF7948"/>
</dbReference>
<dbReference type="KEGG" id="pbap:Pla133_52740"/>
<keyword evidence="2" id="KW-0614">Plasmid</keyword>
<evidence type="ECO:0000259" key="1">
    <source>
        <dbReference type="Pfam" id="PF25778"/>
    </source>
</evidence>
<dbReference type="Proteomes" id="UP000316921">
    <property type="component" value="Plasmid pPla133_1"/>
</dbReference>
<protein>
    <recommendedName>
        <fullName evidence="1">DUF7948 domain-containing protein</fullName>
    </recommendedName>
</protein>
<accession>A0A518BT54</accession>
<proteinExistence type="predicted"/>
<dbReference type="PANTHER" id="PTHR35580:SF1">
    <property type="entry name" value="PHYTASE-LIKE DOMAIN-CONTAINING PROTEIN"/>
    <property type="match status" value="1"/>
</dbReference>
<dbReference type="Pfam" id="PF25778">
    <property type="entry name" value="DUF7948"/>
    <property type="match status" value="1"/>
</dbReference>
<dbReference type="InterPro" id="IPR052918">
    <property type="entry name" value="Motility_Chemotaxis_Reg"/>
</dbReference>
<sequence length="792" mass="79934">MLNCFFAAAVLQGGIPRLLPEPIHVPDVPSVTLALPSPGTWAPAGAAAPRLEVPAQGLFQSLGFLRNEGAFPPSVAYVAWIDGGVVRILEDGSVDQAYPVPGAERSWVIRQRVEGLVPAIEGHGSPHAVGTQVTMFGPGSLLTAPHQTGRHALSLGATGEGVAVELRHTGRAVEMLFHVPPGADPEAIDVAVDGLEGWSLDASGALRSEVSDGGFQLSAPEAFSSDASQSSVHYVLRPGGYGFDVGPYDRSRPLTIDPILSATFIGGSANDSPTDVAVASDETIFACGSTLSPNFPLTVGPIGATASTDGFIAHMDAALTAPIAITLFGGSDIDAPFALDVAANGEVTIAGATWSSDFPGASGPVAGNTDGLVARFNGALDTIIAANRIVGTGDDSLFAVTGSYVAGWIEDPAKHGVGRAAYVALLTSGLSVFSEKSINTTDPNTEVFSDLAVVDGRVYAVGVVNQDACVARYDAFLSQPQVDILLDFGALNSGVDEFGNVALNPATGQLVVSGAFDGQSAGLVATINIPNLVLASAVQLTGSGSNNSAGAVDVNSSGEIFVTGYTNSPDFPLTIHADQLAFAGGGLDAFFVRLDSGLSLLYSSYLGASNGSEVAGALDLQGERTAVIYLGTAGSAPAAAPGWDPSPNGGNGTYLARVAVDPLTPAFGVETASISGQGTQSLVLDPGIEFGGSTFIMLGSITGTSPGIQVDGLVVPLQPDAYFDIVLSSPSLVLSTGAGVLDGFGQALVTFAVPPGLSGSLAGATLHHAYVLLGTGGTLALASNAVPVTLGL</sequence>
<evidence type="ECO:0000313" key="3">
    <source>
        <dbReference type="Proteomes" id="UP000316921"/>
    </source>
</evidence>
<geneLocation type="plasmid" evidence="3">
    <name>ppla133_1</name>
</geneLocation>
<keyword evidence="3" id="KW-1185">Reference proteome</keyword>
<dbReference type="EMBL" id="CP036288">
    <property type="protein sequence ID" value="QDU70150.1"/>
    <property type="molecule type" value="Genomic_DNA"/>
</dbReference>
<organism evidence="2 3">
    <name type="scientific">Engelhardtia mirabilis</name>
    <dbReference type="NCBI Taxonomy" id="2528011"/>
    <lineage>
        <taxon>Bacteria</taxon>
        <taxon>Pseudomonadati</taxon>
        <taxon>Planctomycetota</taxon>
        <taxon>Planctomycetia</taxon>
        <taxon>Planctomycetia incertae sedis</taxon>
        <taxon>Engelhardtia</taxon>
    </lineage>
</organism>
<dbReference type="PANTHER" id="PTHR35580">
    <property type="entry name" value="CELL SURFACE GLYCOPROTEIN (S-LAYER PROTEIN)-LIKE PROTEIN"/>
    <property type="match status" value="1"/>
</dbReference>
<reference evidence="2 3" key="1">
    <citation type="submission" date="2019-02" db="EMBL/GenBank/DDBJ databases">
        <title>Deep-cultivation of Planctomycetes and their phenomic and genomic characterization uncovers novel biology.</title>
        <authorList>
            <person name="Wiegand S."/>
            <person name="Jogler M."/>
            <person name="Boedeker C."/>
            <person name="Pinto D."/>
            <person name="Vollmers J."/>
            <person name="Rivas-Marin E."/>
            <person name="Kohn T."/>
            <person name="Peeters S.H."/>
            <person name="Heuer A."/>
            <person name="Rast P."/>
            <person name="Oberbeckmann S."/>
            <person name="Bunk B."/>
            <person name="Jeske O."/>
            <person name="Meyerdierks A."/>
            <person name="Storesund J.E."/>
            <person name="Kallscheuer N."/>
            <person name="Luecker S."/>
            <person name="Lage O.M."/>
            <person name="Pohl T."/>
            <person name="Merkel B.J."/>
            <person name="Hornburger P."/>
            <person name="Mueller R.-W."/>
            <person name="Bruemmer F."/>
            <person name="Labrenz M."/>
            <person name="Spormann A.M."/>
            <person name="Op den Camp H."/>
            <person name="Overmann J."/>
            <person name="Amann R."/>
            <person name="Jetten M.S.M."/>
            <person name="Mascher T."/>
            <person name="Medema M.H."/>
            <person name="Devos D.P."/>
            <person name="Kaster A.-K."/>
            <person name="Ovreas L."/>
            <person name="Rohde M."/>
            <person name="Galperin M.Y."/>
            <person name="Jogler C."/>
        </authorList>
    </citation>
    <scope>NUCLEOTIDE SEQUENCE [LARGE SCALE GENOMIC DNA]</scope>
    <source>
        <strain evidence="2 3">Pla133</strain>
        <plasmid evidence="3">ppla133_1</plasmid>
    </source>
</reference>
<gene>
    <name evidence="2" type="ORF">Pla133_52740</name>
</gene>
<name>A0A518BT54_9BACT</name>